<dbReference type="NCBIfam" id="NF002806">
    <property type="entry name" value="PRK02948.1"/>
    <property type="match status" value="1"/>
</dbReference>
<dbReference type="GO" id="GO:0051537">
    <property type="term" value="F:2 iron, 2 sulfur cluster binding"/>
    <property type="evidence" value="ECO:0007669"/>
    <property type="project" value="UniProtKB-UniRule"/>
</dbReference>
<evidence type="ECO:0000256" key="1">
    <source>
        <dbReference type="ARBA" id="ARBA00001933"/>
    </source>
</evidence>
<dbReference type="InterPro" id="IPR015422">
    <property type="entry name" value="PyrdxlP-dep_Trfase_small"/>
</dbReference>
<dbReference type="SUPFAM" id="SSF53383">
    <property type="entry name" value="PLP-dependent transferases"/>
    <property type="match status" value="1"/>
</dbReference>
<keyword evidence="4 12" id="KW-0963">Cytoplasm</keyword>
<comment type="subcellular location">
    <subcellularLocation>
        <location evidence="12">Cytoplasm</location>
    </subcellularLocation>
</comment>
<dbReference type="InterPro" id="IPR000192">
    <property type="entry name" value="Aminotrans_V_dom"/>
</dbReference>
<dbReference type="UniPathway" id="UPA00266"/>
<comment type="function">
    <text evidence="2">Catalyzes the removal of elemental sulfur atoms from cysteine to produce alanine. Seems to participate in the biosynthesis of the nitrogenase metalloclusters by providing the inorganic sulfur required for the Fe-S core formation.</text>
</comment>
<feature type="binding site" evidence="12">
    <location>
        <begin position="72"/>
        <end position="73"/>
    </location>
    <ligand>
        <name>pyridoxal 5'-phosphate</name>
        <dbReference type="ChEBI" id="CHEBI:597326"/>
    </ligand>
</feature>
<dbReference type="EMBL" id="PFGP01000134">
    <property type="protein sequence ID" value="PIW65924.1"/>
    <property type="molecule type" value="Genomic_DNA"/>
</dbReference>
<dbReference type="Gene3D" id="3.90.1150.10">
    <property type="entry name" value="Aspartate Aminotransferase, domain 1"/>
    <property type="match status" value="1"/>
</dbReference>
<evidence type="ECO:0000256" key="12">
    <source>
        <dbReference type="HAMAP-Rule" id="MF_00331"/>
    </source>
</evidence>
<dbReference type="GO" id="GO:0044571">
    <property type="term" value="P:[2Fe-2S] cluster assembly"/>
    <property type="evidence" value="ECO:0007669"/>
    <property type="project" value="UniProtKB-UniRule"/>
</dbReference>
<keyword evidence="9 12" id="KW-0408">Iron</keyword>
<dbReference type="PANTHER" id="PTHR11601">
    <property type="entry name" value="CYSTEINE DESULFURYLASE FAMILY MEMBER"/>
    <property type="match status" value="1"/>
</dbReference>
<evidence type="ECO:0000313" key="15">
    <source>
        <dbReference type="EMBL" id="PIW65924.1"/>
    </source>
</evidence>
<dbReference type="GO" id="GO:0006520">
    <property type="term" value="P:amino acid metabolic process"/>
    <property type="evidence" value="ECO:0007669"/>
    <property type="project" value="InterPro"/>
</dbReference>
<dbReference type="InterPro" id="IPR017772">
    <property type="entry name" value="Cys_deSase_NifS_bac/arc"/>
</dbReference>
<dbReference type="InterPro" id="IPR016454">
    <property type="entry name" value="Cysteine_dSase"/>
</dbReference>
<evidence type="ECO:0000313" key="16">
    <source>
        <dbReference type="Proteomes" id="UP000231267"/>
    </source>
</evidence>
<feature type="modified residue" description="N6-(pyridoxal phosphate)lysine" evidence="12">
    <location>
        <position position="203"/>
    </location>
</feature>
<evidence type="ECO:0000256" key="3">
    <source>
        <dbReference type="ARBA" id="ARBA00006490"/>
    </source>
</evidence>
<keyword evidence="10 12" id="KW-0411">Iron-sulfur</keyword>
<evidence type="ECO:0000256" key="8">
    <source>
        <dbReference type="ARBA" id="ARBA00022898"/>
    </source>
</evidence>
<dbReference type="GO" id="GO:0031071">
    <property type="term" value="F:cysteine desulfurase activity"/>
    <property type="evidence" value="ECO:0007669"/>
    <property type="project" value="UniProtKB-UniRule"/>
</dbReference>
<sequence length="386" mass="41669">MDKLIYFDNNATTPVALKVFKAMEPFYKDEYGNASSIHAKGRPARLAIDKARHAIASLIGASDEDIIFTSGGTESDNIAIKGAVLANSSKGNHIITSKTEHSAVLATCKFMEKNGFTVTYLPVNKYGMVLPDDLKNAITEKTVLVTIMHANNETGTINPIKELAAIAKEKKILFHTDAVQSFGKLDTDAGNLGVDLLSVSAHKIHGPKGVGALYVKKGVKITPLTHGGHHERKLRAGTENVPGIIGFAKAAELISVDRENKNQALTNLRNRLHNGISEKINNVYLNGHPTQRLPGTLNLSFRYIEGESIMLNLDMQGVCVSTGSACTSGTLEPSHVLTAMGVAVDIAQGSIRFSLSDINTQSEVDYCISILPEIIKRLRAMSPLKK</sequence>
<keyword evidence="8 12" id="KW-0663">Pyridoxal phosphate</keyword>
<dbReference type="InterPro" id="IPR010240">
    <property type="entry name" value="Cys_deSase_IscS"/>
</dbReference>
<comment type="subunit">
    <text evidence="12">Homodimer. Forms a heterotetramer with IscU, interacts with other sulfur acceptors.</text>
</comment>
<evidence type="ECO:0000256" key="10">
    <source>
        <dbReference type="ARBA" id="ARBA00023014"/>
    </source>
</evidence>
<keyword evidence="5 12" id="KW-0808">Transferase</keyword>
<evidence type="ECO:0000256" key="7">
    <source>
        <dbReference type="ARBA" id="ARBA00022723"/>
    </source>
</evidence>
<dbReference type="InterPro" id="IPR015421">
    <property type="entry name" value="PyrdxlP-dep_Trfase_major"/>
</dbReference>
<dbReference type="Gene3D" id="3.40.640.10">
    <property type="entry name" value="Type I PLP-dependent aspartate aminotransferase-like (Major domain)"/>
    <property type="match status" value="1"/>
</dbReference>
<evidence type="ECO:0000256" key="2">
    <source>
        <dbReference type="ARBA" id="ARBA00003120"/>
    </source>
</evidence>
<dbReference type="PANTHER" id="PTHR11601:SF34">
    <property type="entry name" value="CYSTEINE DESULFURASE"/>
    <property type="match status" value="1"/>
</dbReference>
<evidence type="ECO:0000256" key="6">
    <source>
        <dbReference type="ARBA" id="ARBA00022714"/>
    </source>
</evidence>
<comment type="cofactor">
    <cofactor evidence="1 12 13">
        <name>pyridoxal 5'-phosphate</name>
        <dbReference type="ChEBI" id="CHEBI:597326"/>
    </cofactor>
</comment>
<evidence type="ECO:0000256" key="9">
    <source>
        <dbReference type="ARBA" id="ARBA00023004"/>
    </source>
</evidence>
<dbReference type="GO" id="GO:0046872">
    <property type="term" value="F:metal ion binding"/>
    <property type="evidence" value="ECO:0007669"/>
    <property type="project" value="UniProtKB-KW"/>
</dbReference>
<dbReference type="EC" id="2.8.1.7" evidence="12"/>
<comment type="caution">
    <text evidence="15">The sequence shown here is derived from an EMBL/GenBank/DDBJ whole genome shotgun (WGS) entry which is preliminary data.</text>
</comment>
<dbReference type="Pfam" id="PF00266">
    <property type="entry name" value="Aminotran_5"/>
    <property type="match status" value="1"/>
</dbReference>
<feature type="active site" description="Cysteine persulfide intermediate" evidence="12">
    <location>
        <position position="326"/>
    </location>
</feature>
<feature type="binding site" evidence="12">
    <location>
        <position position="238"/>
    </location>
    <ligand>
        <name>pyridoxal 5'-phosphate</name>
        <dbReference type="ChEBI" id="CHEBI:597326"/>
    </ligand>
</feature>
<feature type="binding site" evidence="12">
    <location>
        <position position="152"/>
    </location>
    <ligand>
        <name>pyridoxal 5'-phosphate</name>
        <dbReference type="ChEBI" id="CHEBI:597326"/>
    </ligand>
</feature>
<dbReference type="NCBIfam" id="TIGR03402">
    <property type="entry name" value="FeS_nifS"/>
    <property type="match status" value="1"/>
</dbReference>
<comment type="similarity">
    <text evidence="3 12">Belongs to the class-V pyridoxal-phosphate-dependent aminotransferase family. NifS/IscS subfamily.</text>
</comment>
<comment type="catalytic activity">
    <reaction evidence="11 12">
        <text>(sulfur carrier)-H + L-cysteine = (sulfur carrier)-SH + L-alanine</text>
        <dbReference type="Rhea" id="RHEA:43892"/>
        <dbReference type="Rhea" id="RHEA-COMP:14737"/>
        <dbReference type="Rhea" id="RHEA-COMP:14739"/>
        <dbReference type="ChEBI" id="CHEBI:29917"/>
        <dbReference type="ChEBI" id="CHEBI:35235"/>
        <dbReference type="ChEBI" id="CHEBI:57972"/>
        <dbReference type="ChEBI" id="CHEBI:64428"/>
        <dbReference type="EC" id="2.8.1.7"/>
    </reaction>
</comment>
<comment type="function">
    <text evidence="12">Master enzyme that delivers sulfur to a number of partners involved in Fe-S cluster assembly, tRNA modification or cofactor biosynthesis. Catalyzes the removal of elemental sulfur atoms from cysteine to produce alanine. Functions as a sulfur delivery protein for Fe-S cluster synthesis onto IscU, an Fe-S scaffold assembly protein, as well as other S acceptor proteins.</text>
</comment>
<dbReference type="PIRSF" id="PIRSF005572">
    <property type="entry name" value="NifS"/>
    <property type="match status" value="1"/>
</dbReference>
<dbReference type="GO" id="GO:1990221">
    <property type="term" value="C:L-cysteine desulfurase complex"/>
    <property type="evidence" value="ECO:0007669"/>
    <property type="project" value="UniProtKB-ARBA"/>
</dbReference>
<dbReference type="HAMAP" id="MF_00331">
    <property type="entry name" value="Cys_desulf_IscS"/>
    <property type="match status" value="1"/>
</dbReference>
<dbReference type="InterPro" id="IPR020578">
    <property type="entry name" value="Aminotrans_V_PyrdxlP_BS"/>
</dbReference>
<accession>A0A2J0LGD0</accession>
<evidence type="ECO:0000256" key="11">
    <source>
        <dbReference type="ARBA" id="ARBA00050776"/>
    </source>
</evidence>
<organism evidence="15 16">
    <name type="scientific">Candidatus Taenaricola geysiri</name>
    <dbReference type="NCBI Taxonomy" id="1974752"/>
    <lineage>
        <taxon>Bacteria</taxon>
        <taxon>Pseudomonadati</taxon>
        <taxon>Candidatus Omnitrophota</taxon>
        <taxon>Candidatus Taenaricola</taxon>
    </lineage>
</organism>
<proteinExistence type="inferred from homology"/>
<gene>
    <name evidence="15" type="primary">nifS</name>
    <name evidence="12" type="synonym">iscS</name>
    <name evidence="15" type="ORF">COW11_05980</name>
</gene>
<feature type="domain" description="Aminotransferase class V" evidence="14">
    <location>
        <begin position="5"/>
        <end position="366"/>
    </location>
</feature>
<dbReference type="AlphaFoldDB" id="A0A2J0LGD0"/>
<reference evidence="15 16" key="1">
    <citation type="submission" date="2017-09" db="EMBL/GenBank/DDBJ databases">
        <title>Depth-based differentiation of microbial function through sediment-hosted aquifers and enrichment of novel symbionts in the deep terrestrial subsurface.</title>
        <authorList>
            <person name="Probst A.J."/>
            <person name="Ladd B."/>
            <person name="Jarett J.K."/>
            <person name="Geller-Mcgrath D.E."/>
            <person name="Sieber C.M."/>
            <person name="Emerson J.B."/>
            <person name="Anantharaman K."/>
            <person name="Thomas B.C."/>
            <person name="Malmstrom R."/>
            <person name="Stieglmeier M."/>
            <person name="Klingl A."/>
            <person name="Woyke T."/>
            <person name="Ryan C.M."/>
            <person name="Banfield J.F."/>
        </authorList>
    </citation>
    <scope>NUCLEOTIDE SEQUENCE [LARGE SCALE GENOMIC DNA]</scope>
    <source>
        <strain evidence="15">CG12_big_fil_rev_8_21_14_0_65_43_15</strain>
    </source>
</reference>
<evidence type="ECO:0000256" key="13">
    <source>
        <dbReference type="RuleBase" id="RU004504"/>
    </source>
</evidence>
<feature type="binding site" evidence="12">
    <location>
        <begin position="200"/>
        <end position="202"/>
    </location>
    <ligand>
        <name>pyridoxal 5'-phosphate</name>
        <dbReference type="ChEBI" id="CHEBI:597326"/>
    </ligand>
</feature>
<dbReference type="InterPro" id="IPR015424">
    <property type="entry name" value="PyrdxlP-dep_Trfase"/>
</dbReference>
<dbReference type="GO" id="GO:0030170">
    <property type="term" value="F:pyridoxal phosphate binding"/>
    <property type="evidence" value="ECO:0007669"/>
    <property type="project" value="UniProtKB-UniRule"/>
</dbReference>
<comment type="pathway">
    <text evidence="12">Cofactor biosynthesis; iron-sulfur cluster biosynthesis.</text>
</comment>
<keyword evidence="6 12" id="KW-0001">2Fe-2S</keyword>
<evidence type="ECO:0000256" key="4">
    <source>
        <dbReference type="ARBA" id="ARBA00022490"/>
    </source>
</evidence>
<feature type="binding site" description="via persulfide group" evidence="12">
    <location>
        <position position="326"/>
    </location>
    <ligand>
        <name>[2Fe-2S] cluster</name>
        <dbReference type="ChEBI" id="CHEBI:190135"/>
        <note>ligand shared with IscU</note>
    </ligand>
</feature>
<dbReference type="PROSITE" id="PS00595">
    <property type="entry name" value="AA_TRANSFER_CLASS_5"/>
    <property type="match status" value="1"/>
</dbReference>
<protein>
    <recommendedName>
        <fullName evidence="12">Cysteine desulfurase IscS</fullName>
        <ecNumber evidence="12">2.8.1.7</ecNumber>
    </recommendedName>
</protein>
<name>A0A2J0LGD0_9BACT</name>
<feature type="binding site" evidence="12">
    <location>
        <position position="180"/>
    </location>
    <ligand>
        <name>pyridoxal 5'-phosphate</name>
        <dbReference type="ChEBI" id="CHEBI:597326"/>
    </ligand>
</feature>
<dbReference type="FunFam" id="3.40.640.10:FF:000084">
    <property type="entry name" value="IscS-like cysteine desulfurase"/>
    <property type="match status" value="1"/>
</dbReference>
<evidence type="ECO:0000259" key="14">
    <source>
        <dbReference type="Pfam" id="PF00266"/>
    </source>
</evidence>
<dbReference type="Proteomes" id="UP000231267">
    <property type="component" value="Unassembled WGS sequence"/>
</dbReference>
<keyword evidence="7 12" id="KW-0479">Metal-binding</keyword>
<evidence type="ECO:0000256" key="5">
    <source>
        <dbReference type="ARBA" id="ARBA00022679"/>
    </source>
</evidence>
<dbReference type="Gene3D" id="1.10.260.50">
    <property type="match status" value="1"/>
</dbReference>